<dbReference type="GO" id="GO:0005634">
    <property type="term" value="C:nucleus"/>
    <property type="evidence" value="ECO:0007669"/>
    <property type="project" value="TreeGrafter"/>
</dbReference>
<protein>
    <submittedName>
        <fullName evidence="5">Chromatin licensing and DNA replication factor 1</fullName>
    </submittedName>
</protein>
<dbReference type="OMA" id="CFRQERN"/>
<dbReference type="InterPro" id="IPR036390">
    <property type="entry name" value="WH_DNA-bd_sf"/>
</dbReference>
<dbReference type="AlphaFoldDB" id="A0A672H192"/>
<feature type="domain" description="CDT1 Geminin-binding" evidence="4">
    <location>
        <begin position="102"/>
        <end position="258"/>
    </location>
</feature>
<sequence>VSLKSRLQRIKRRVEERTTAEASSSSSSITATPPPPSITATPPPPSSETLRLSRAKELAARAQKRKEDEEKKSEAPAQTSAELPAHQRYHSLAQAAPPGLVLPFSYRVLAEMFRSMDTVVAMLYNRCETATFSKVQRGVQDMMHKRFEESHVGQIRCVFPEAYTFRQQKDVPPFHGGVKPGGYQLTVEPVRPVLSASRLLDRRRVFHLNLLSIVKQHHKAFLSSLTPPLSVPEDKLTRWHPRFSVDTVPAPQSAALPRAPHAQRPATAREVLDQARHLLTPKMEKALVSAALREDRAAEGEEKTPPRTAAAPPAAPPAAALRGVSQSLLDRIRAKEAQKLQAALTRDPAQDQRLLMMSRLGELARILRGVFVAEKKPALTMEVVCNRLESSYRSALTAGEMEKHVRLLAELAADWLSIHPIRKDFYLKLNKGMELSAVLDRLSRRLQEEERGGGP</sequence>
<keyword evidence="2" id="KW-0131">Cell cycle</keyword>
<organism evidence="5 6">
    <name type="scientific">Salarias fasciatus</name>
    <name type="common">Jewelled blenny</name>
    <name type="synonym">Blennius fasciatus</name>
    <dbReference type="NCBI Taxonomy" id="181472"/>
    <lineage>
        <taxon>Eukaryota</taxon>
        <taxon>Metazoa</taxon>
        <taxon>Chordata</taxon>
        <taxon>Craniata</taxon>
        <taxon>Vertebrata</taxon>
        <taxon>Euteleostomi</taxon>
        <taxon>Actinopterygii</taxon>
        <taxon>Neopterygii</taxon>
        <taxon>Teleostei</taxon>
        <taxon>Neoteleostei</taxon>
        <taxon>Acanthomorphata</taxon>
        <taxon>Ovalentaria</taxon>
        <taxon>Blenniimorphae</taxon>
        <taxon>Blenniiformes</taxon>
        <taxon>Blennioidei</taxon>
        <taxon>Blenniidae</taxon>
        <taxon>Salariinae</taxon>
        <taxon>Salarias</taxon>
    </lineage>
</organism>
<feature type="region of interest" description="Disordered" evidence="3">
    <location>
        <begin position="1"/>
        <end position="84"/>
    </location>
</feature>
<dbReference type="GO" id="GO:0071163">
    <property type="term" value="P:DNA replication preinitiation complex assembly"/>
    <property type="evidence" value="ECO:0007669"/>
    <property type="project" value="InterPro"/>
</dbReference>
<keyword evidence="6" id="KW-1185">Reference proteome</keyword>
<evidence type="ECO:0000256" key="1">
    <source>
        <dbReference type="ARBA" id="ARBA00008356"/>
    </source>
</evidence>
<dbReference type="Ensembl" id="ENSSFAT00005024907.1">
    <property type="protein sequence ID" value="ENSSFAP00005023940.1"/>
    <property type="gene ID" value="ENSSFAG00005012360.1"/>
</dbReference>
<dbReference type="GO" id="GO:0030174">
    <property type="term" value="P:regulation of DNA-templated DNA replication initiation"/>
    <property type="evidence" value="ECO:0007669"/>
    <property type="project" value="InterPro"/>
</dbReference>
<reference evidence="5" key="2">
    <citation type="submission" date="2025-08" db="UniProtKB">
        <authorList>
            <consortium name="Ensembl"/>
        </authorList>
    </citation>
    <scope>IDENTIFICATION</scope>
</reference>
<dbReference type="Pfam" id="PF08839">
    <property type="entry name" value="CDT1"/>
    <property type="match status" value="1"/>
</dbReference>
<dbReference type="SMART" id="SM01075">
    <property type="entry name" value="CDT1"/>
    <property type="match status" value="1"/>
</dbReference>
<feature type="compositionally biased region" description="Low complexity" evidence="3">
    <location>
        <begin position="309"/>
        <end position="320"/>
    </location>
</feature>
<dbReference type="GO" id="GO:0003677">
    <property type="term" value="F:DNA binding"/>
    <property type="evidence" value="ECO:0007669"/>
    <property type="project" value="InterPro"/>
</dbReference>
<accession>A0A672H192</accession>
<dbReference type="Pfam" id="PF16679">
    <property type="entry name" value="CDT1_C"/>
    <property type="match status" value="1"/>
</dbReference>
<comment type="similarity">
    <text evidence="1">Belongs to the Cdt1 family.</text>
</comment>
<reference evidence="5" key="1">
    <citation type="submission" date="2019-06" db="EMBL/GenBank/DDBJ databases">
        <authorList>
            <consortium name="Wellcome Sanger Institute Data Sharing"/>
        </authorList>
    </citation>
    <scope>NUCLEOTIDE SEQUENCE [LARGE SCALE GENOMIC DNA]</scope>
</reference>
<evidence type="ECO:0000259" key="4">
    <source>
        <dbReference type="SMART" id="SM01075"/>
    </source>
</evidence>
<dbReference type="InterPro" id="IPR014939">
    <property type="entry name" value="CDT1_Gemini-bd-like"/>
</dbReference>
<evidence type="ECO:0000313" key="5">
    <source>
        <dbReference type="Ensembl" id="ENSSFAP00005023940.1"/>
    </source>
</evidence>
<dbReference type="InterPro" id="IPR038090">
    <property type="entry name" value="Cdt1_C_WH_dom_sf"/>
</dbReference>
<dbReference type="InterPro" id="IPR045173">
    <property type="entry name" value="Cdt1"/>
</dbReference>
<dbReference type="GO" id="GO:0070182">
    <property type="term" value="F:DNA polymerase binding"/>
    <property type="evidence" value="ECO:0007669"/>
    <property type="project" value="TreeGrafter"/>
</dbReference>
<feature type="region of interest" description="Disordered" evidence="3">
    <location>
        <begin position="293"/>
        <end position="320"/>
    </location>
</feature>
<dbReference type="CDD" id="cd08674">
    <property type="entry name" value="Cdt1_m"/>
    <property type="match status" value="1"/>
</dbReference>
<feature type="compositionally biased region" description="Basic and acidic residues" evidence="3">
    <location>
        <begin position="293"/>
        <end position="305"/>
    </location>
</feature>
<feature type="compositionally biased region" description="Low complexity" evidence="3">
    <location>
        <begin position="20"/>
        <end position="31"/>
    </location>
</feature>
<dbReference type="Gene3D" id="1.10.10.1420">
    <property type="entry name" value="DNA replication factor Cdt1, C-terminal WH domain"/>
    <property type="match status" value="1"/>
</dbReference>
<proteinExistence type="inferred from homology"/>
<evidence type="ECO:0000256" key="2">
    <source>
        <dbReference type="ARBA" id="ARBA00023306"/>
    </source>
</evidence>
<dbReference type="GO" id="GO:0000076">
    <property type="term" value="P:DNA replication checkpoint signaling"/>
    <property type="evidence" value="ECO:0007669"/>
    <property type="project" value="TreeGrafter"/>
</dbReference>
<evidence type="ECO:0000313" key="6">
    <source>
        <dbReference type="Proteomes" id="UP000472267"/>
    </source>
</evidence>
<dbReference type="SUPFAM" id="SSF46785">
    <property type="entry name" value="Winged helix' DNA-binding domain"/>
    <property type="match status" value="1"/>
</dbReference>
<dbReference type="InParanoid" id="A0A672H192"/>
<feature type="compositionally biased region" description="Basic residues" evidence="3">
    <location>
        <begin position="1"/>
        <end position="12"/>
    </location>
</feature>
<dbReference type="PANTHER" id="PTHR28637">
    <property type="entry name" value="DNA REPLICATION FACTOR CDT1"/>
    <property type="match status" value="1"/>
</dbReference>
<dbReference type="GO" id="GO:0000278">
    <property type="term" value="P:mitotic cell cycle"/>
    <property type="evidence" value="ECO:0007669"/>
    <property type="project" value="TreeGrafter"/>
</dbReference>
<dbReference type="FunCoup" id="A0A672H192">
    <property type="interactions" value="996"/>
</dbReference>
<reference evidence="5" key="3">
    <citation type="submission" date="2025-09" db="UniProtKB">
        <authorList>
            <consortium name="Ensembl"/>
        </authorList>
    </citation>
    <scope>IDENTIFICATION</scope>
</reference>
<dbReference type="PANTHER" id="PTHR28637:SF1">
    <property type="entry name" value="DNA REPLICATION FACTOR CDT1"/>
    <property type="match status" value="1"/>
</dbReference>
<dbReference type="InterPro" id="IPR032054">
    <property type="entry name" value="Cdt1_C"/>
</dbReference>
<evidence type="ECO:0000256" key="3">
    <source>
        <dbReference type="SAM" id="MobiDB-lite"/>
    </source>
</evidence>
<feature type="compositionally biased region" description="Pro residues" evidence="3">
    <location>
        <begin position="32"/>
        <end position="46"/>
    </location>
</feature>
<dbReference type="Proteomes" id="UP000472267">
    <property type="component" value="Chromosome 13"/>
</dbReference>
<name>A0A672H192_SALFA</name>
<feature type="compositionally biased region" description="Basic and acidic residues" evidence="3">
    <location>
        <begin position="54"/>
        <end position="74"/>
    </location>
</feature>
<dbReference type="CDD" id="cd08767">
    <property type="entry name" value="Cdt1_c"/>
    <property type="match status" value="1"/>
</dbReference>
<gene>
    <name evidence="5" type="primary">cdt1</name>
</gene>